<reference evidence="2" key="1">
    <citation type="journal article" date="2019" name="Int. J. Syst. Evol. Microbiol.">
        <title>The Global Catalogue of Microorganisms (GCM) 10K type strain sequencing project: providing services to taxonomists for standard genome sequencing and annotation.</title>
        <authorList>
            <consortium name="The Broad Institute Genomics Platform"/>
            <consortium name="The Broad Institute Genome Sequencing Center for Infectious Disease"/>
            <person name="Wu L."/>
            <person name="Ma J."/>
        </authorList>
    </citation>
    <scope>NUCLEOTIDE SEQUENCE [LARGE SCALE GENOMIC DNA]</scope>
    <source>
        <strain evidence="2">CCUG 62982</strain>
    </source>
</reference>
<protein>
    <submittedName>
        <fullName evidence="1">Uncharacterized protein</fullName>
    </submittedName>
</protein>
<name>A0ABW3H7U0_9SPHN</name>
<organism evidence="1 2">
    <name type="scientific">Sphingomonas canadensis</name>
    <dbReference type="NCBI Taxonomy" id="1219257"/>
    <lineage>
        <taxon>Bacteria</taxon>
        <taxon>Pseudomonadati</taxon>
        <taxon>Pseudomonadota</taxon>
        <taxon>Alphaproteobacteria</taxon>
        <taxon>Sphingomonadales</taxon>
        <taxon>Sphingomonadaceae</taxon>
        <taxon>Sphingomonas</taxon>
    </lineage>
</organism>
<keyword evidence="2" id="KW-1185">Reference proteome</keyword>
<dbReference type="EMBL" id="JBHTJG010000001">
    <property type="protein sequence ID" value="MFD0945517.1"/>
    <property type="molecule type" value="Genomic_DNA"/>
</dbReference>
<evidence type="ECO:0000313" key="2">
    <source>
        <dbReference type="Proteomes" id="UP001596977"/>
    </source>
</evidence>
<accession>A0ABW3H7U0</accession>
<dbReference type="Proteomes" id="UP001596977">
    <property type="component" value="Unassembled WGS sequence"/>
</dbReference>
<gene>
    <name evidence="1" type="ORF">ACFQ1E_04105</name>
</gene>
<dbReference type="RefSeq" id="WP_264942244.1">
    <property type="nucleotide sequence ID" value="NZ_JAPDRA010000001.1"/>
</dbReference>
<comment type="caution">
    <text evidence="1">The sequence shown here is derived from an EMBL/GenBank/DDBJ whole genome shotgun (WGS) entry which is preliminary data.</text>
</comment>
<sequence>MSMRTERNRSHEMKSGKPCFALFVGLLLWGMRNAETPAGEPRHG</sequence>
<evidence type="ECO:0000313" key="1">
    <source>
        <dbReference type="EMBL" id="MFD0945517.1"/>
    </source>
</evidence>
<proteinExistence type="predicted"/>